<dbReference type="Pfam" id="PF05050">
    <property type="entry name" value="Methyltransf_21"/>
    <property type="match status" value="1"/>
</dbReference>
<evidence type="ECO:0000313" key="2">
    <source>
        <dbReference type="EMBL" id="SFC83137.1"/>
    </source>
</evidence>
<dbReference type="OrthoDB" id="9812600at2"/>
<dbReference type="PANTHER" id="PTHR34203:SF15">
    <property type="entry name" value="SLL1173 PROTEIN"/>
    <property type="match status" value="1"/>
</dbReference>
<dbReference type="GO" id="GO:0008168">
    <property type="term" value="F:methyltransferase activity"/>
    <property type="evidence" value="ECO:0007669"/>
    <property type="project" value="UniProtKB-KW"/>
</dbReference>
<dbReference type="PANTHER" id="PTHR34203">
    <property type="entry name" value="METHYLTRANSFERASE, FKBM FAMILY PROTEIN"/>
    <property type="match status" value="1"/>
</dbReference>
<gene>
    <name evidence="2" type="ORF">SAMN04487987_101173</name>
</gene>
<dbReference type="InterPro" id="IPR052514">
    <property type="entry name" value="SAM-dependent_MTase"/>
</dbReference>
<proteinExistence type="predicted"/>
<accession>A0A1I1MCF2</accession>
<dbReference type="NCBIfam" id="TIGR01444">
    <property type="entry name" value="fkbM_fam"/>
    <property type="match status" value="1"/>
</dbReference>
<reference evidence="3" key="1">
    <citation type="submission" date="2016-10" db="EMBL/GenBank/DDBJ databases">
        <authorList>
            <person name="Varghese N."/>
            <person name="Submissions S."/>
        </authorList>
    </citation>
    <scope>NUCLEOTIDE SEQUENCE [LARGE SCALE GENOMIC DNA]</scope>
    <source>
        <strain evidence="3">DSM 25730</strain>
    </source>
</reference>
<keyword evidence="2" id="KW-0489">Methyltransferase</keyword>
<keyword evidence="3" id="KW-1185">Reference proteome</keyword>
<dbReference type="GO" id="GO:0032259">
    <property type="term" value="P:methylation"/>
    <property type="evidence" value="ECO:0007669"/>
    <property type="project" value="UniProtKB-KW"/>
</dbReference>
<feature type="domain" description="Methyltransferase FkbM" evidence="1">
    <location>
        <begin position="91"/>
        <end position="258"/>
    </location>
</feature>
<protein>
    <submittedName>
        <fullName evidence="2">Methyltransferase, FkbM family</fullName>
    </submittedName>
</protein>
<sequence length="301" mass="34792">MEFSQLFYKIIYQKKLNYALRNISYPIGKFLKKLRIPPSGILQLKTNSGIIKIKTNQTSYLTQLLFWNGYEQFEYSKIFEILTKDINVFLDIGSNIGYYSLLAVKANPNISVYAFEPAIGPKYFLQQNISLNNFEDNIKPIDLALSNQIGKIDFYEVESLKYKKLKYNLAGEGNAGTKKTSRNFIKNTVSATTLKDFVKLKKLDKIDLIKIDTEGTEIDILNYGIEVIRVHQPIVICETLFNTIEVELEDFFKKLDYIFFNHTYQGLIEVKTIKRGKDNGIRNCFFVPKSKLNLISSFIVN</sequence>
<name>A0A1I1MCF2_9FLAO</name>
<dbReference type="Gene3D" id="3.40.50.150">
    <property type="entry name" value="Vaccinia Virus protein VP39"/>
    <property type="match status" value="1"/>
</dbReference>
<evidence type="ECO:0000259" key="1">
    <source>
        <dbReference type="Pfam" id="PF05050"/>
    </source>
</evidence>
<dbReference type="InterPro" id="IPR029063">
    <property type="entry name" value="SAM-dependent_MTases_sf"/>
</dbReference>
<keyword evidence="2" id="KW-0808">Transferase</keyword>
<dbReference type="AlphaFoldDB" id="A0A1I1MCF2"/>
<dbReference type="EMBL" id="FOMI01000001">
    <property type="protein sequence ID" value="SFC83137.1"/>
    <property type="molecule type" value="Genomic_DNA"/>
</dbReference>
<dbReference type="SUPFAM" id="SSF53335">
    <property type="entry name" value="S-adenosyl-L-methionine-dependent methyltransferases"/>
    <property type="match status" value="1"/>
</dbReference>
<evidence type="ECO:0000313" key="3">
    <source>
        <dbReference type="Proteomes" id="UP000199439"/>
    </source>
</evidence>
<dbReference type="RefSeq" id="WP_092847857.1">
    <property type="nucleotide sequence ID" value="NZ_FOMI01000001.1"/>
</dbReference>
<dbReference type="Proteomes" id="UP000199439">
    <property type="component" value="Unassembled WGS sequence"/>
</dbReference>
<organism evidence="2 3">
    <name type="scientific">Algibacter pectinivorans</name>
    <dbReference type="NCBI Taxonomy" id="870482"/>
    <lineage>
        <taxon>Bacteria</taxon>
        <taxon>Pseudomonadati</taxon>
        <taxon>Bacteroidota</taxon>
        <taxon>Flavobacteriia</taxon>
        <taxon>Flavobacteriales</taxon>
        <taxon>Flavobacteriaceae</taxon>
        <taxon>Algibacter</taxon>
    </lineage>
</organism>
<dbReference type="InterPro" id="IPR006342">
    <property type="entry name" value="FkbM_mtfrase"/>
</dbReference>
<dbReference type="STRING" id="870482.SAMN04487987_101173"/>